<gene>
    <name evidence="4" type="ORF">H6X83_04365</name>
</gene>
<dbReference type="InterPro" id="IPR054265">
    <property type="entry name" value="DUF6996"/>
</dbReference>
<dbReference type="Pfam" id="PF22518">
    <property type="entry name" value="DUF6997"/>
    <property type="match status" value="1"/>
</dbReference>
<dbReference type="AlphaFoldDB" id="A0A7G9WJK7"/>
<reference evidence="4 5" key="1">
    <citation type="submission" date="2020-08" db="EMBL/GenBank/DDBJ databases">
        <authorList>
            <person name="Ren C."/>
            <person name="Gu Y."/>
            <person name="Xu Y."/>
        </authorList>
    </citation>
    <scope>NUCLEOTIDE SEQUENCE [LARGE SCALE GENOMIC DNA]</scope>
    <source>
        <strain evidence="4 5">LBM18003</strain>
    </source>
</reference>
<dbReference type="EMBL" id="CP060696">
    <property type="protein sequence ID" value="QNO18869.1"/>
    <property type="molecule type" value="Genomic_DNA"/>
</dbReference>
<dbReference type="Pfam" id="PF23871">
    <property type="entry name" value="DUF7226"/>
    <property type="match status" value="1"/>
</dbReference>
<dbReference type="InterPro" id="IPR055650">
    <property type="entry name" value="DUF7226"/>
</dbReference>
<protein>
    <submittedName>
        <fullName evidence="4">Transcriptional regulator</fullName>
    </submittedName>
</protein>
<feature type="domain" description="DUF7226" evidence="3">
    <location>
        <begin position="292"/>
        <end position="431"/>
    </location>
</feature>
<keyword evidence="5" id="KW-1185">Reference proteome</keyword>
<evidence type="ECO:0000259" key="3">
    <source>
        <dbReference type="Pfam" id="PF23871"/>
    </source>
</evidence>
<name>A0A7G9WJK7_9FIRM</name>
<proteinExistence type="predicted"/>
<sequence>MSKKPQDKGLTELAWERLFAKYEILKRIEGNGKFQISAAQIKEFREPRLMAKFDHTVNLPKIFAENDLAILPITRGDYVISHFDAYHRFEPDVAEITRASLPTYVQSLDCNNVLSETVALNCAVAAGIVTEFLEDEAILSTVSGRMGSGNFTFTISNTSQKTANRIEVHNSQIEIDAAFEGISSLSLFEAKRDLSEDFLVRQLYYPFRVWKSRVTKPVRPIFLVYSNGIYRLYEYCFEEPTNYSSLMLLKQKNYSIEDTELTIADIQSVLYTTATDPAEPAIAFPQADSFERVINLCELLSEQEMSRGKVTEEYAFNVRQTNYYTDAGRYLGLLGKTVKEGSPHYKLTDKGKQILQMHFKQRQLAFCKLILSHQVFHLTLEQYFKSGVMPSKNQIVLIMKQSNLYNVHSDVTFERRSSTIRGWVNWIVELANEE</sequence>
<dbReference type="Proteomes" id="UP000516046">
    <property type="component" value="Chromosome"/>
</dbReference>
<dbReference type="KEGG" id="caml:H6X83_04365"/>
<evidence type="ECO:0000313" key="5">
    <source>
        <dbReference type="Proteomes" id="UP000516046"/>
    </source>
</evidence>
<dbReference type="Pfam" id="PF22515">
    <property type="entry name" value="DUF6996"/>
    <property type="match status" value="1"/>
</dbReference>
<evidence type="ECO:0000259" key="1">
    <source>
        <dbReference type="Pfam" id="PF22515"/>
    </source>
</evidence>
<organism evidence="4 5">
    <name type="scientific">Caproicibacterium amylolyticum</name>
    <dbReference type="NCBI Taxonomy" id="2766537"/>
    <lineage>
        <taxon>Bacteria</taxon>
        <taxon>Bacillati</taxon>
        <taxon>Bacillota</taxon>
        <taxon>Clostridia</taxon>
        <taxon>Eubacteriales</taxon>
        <taxon>Oscillospiraceae</taxon>
        <taxon>Caproicibacterium</taxon>
    </lineage>
</organism>
<accession>A0A7G9WJK7</accession>
<dbReference type="RefSeq" id="WP_212507938.1">
    <property type="nucleotide sequence ID" value="NZ_CP060696.1"/>
</dbReference>
<feature type="domain" description="DUF6997" evidence="2">
    <location>
        <begin position="82"/>
        <end position="255"/>
    </location>
</feature>
<dbReference type="InterPro" id="IPR054266">
    <property type="entry name" value="DUF6997"/>
</dbReference>
<evidence type="ECO:0000313" key="4">
    <source>
        <dbReference type="EMBL" id="QNO18869.1"/>
    </source>
</evidence>
<feature type="domain" description="DUF6996" evidence="1">
    <location>
        <begin position="13"/>
        <end position="80"/>
    </location>
</feature>
<evidence type="ECO:0000259" key="2">
    <source>
        <dbReference type="Pfam" id="PF22518"/>
    </source>
</evidence>